<keyword evidence="3" id="KW-0175">Coiled coil</keyword>
<dbReference type="PROSITE" id="PS50033">
    <property type="entry name" value="UBX"/>
    <property type="match status" value="1"/>
</dbReference>
<dbReference type="GO" id="GO:0005856">
    <property type="term" value="C:cytoskeleton"/>
    <property type="evidence" value="ECO:0007669"/>
    <property type="project" value="UniProtKB-SubCell"/>
</dbReference>
<reference evidence="14" key="1">
    <citation type="submission" date="2019-05" db="EMBL/GenBank/DDBJ databases">
        <title>Annotation for the trematode Fasciolopsis buski.</title>
        <authorList>
            <person name="Choi Y.-J."/>
        </authorList>
    </citation>
    <scope>NUCLEOTIDE SEQUENCE</scope>
    <source>
        <strain evidence="14">HT</strain>
        <tissue evidence="14">Whole worm</tissue>
    </source>
</reference>
<comment type="subcellular location">
    <subcellularLocation>
        <location evidence="1">Cytoplasm</location>
        <location evidence="1">Cytoskeleton</location>
    </subcellularLocation>
</comment>
<dbReference type="PROSITE" id="PS51399">
    <property type="entry name" value="SEP"/>
    <property type="match status" value="1"/>
</dbReference>
<dbReference type="SUPFAM" id="SSF54236">
    <property type="entry name" value="Ubiquitin-like"/>
    <property type="match status" value="1"/>
</dbReference>
<evidence type="ECO:0000256" key="8">
    <source>
        <dbReference type="ARBA" id="ARBA00075811"/>
    </source>
</evidence>
<dbReference type="PROSITE" id="PS50006">
    <property type="entry name" value="FHA_DOMAIN"/>
    <property type="match status" value="1"/>
</dbReference>
<dbReference type="SUPFAM" id="SSF102848">
    <property type="entry name" value="NSFL1 (p97 ATPase) cofactor p47, SEP domain"/>
    <property type="match status" value="1"/>
</dbReference>
<dbReference type="Gene3D" id="3.30.420.210">
    <property type="entry name" value="SEP domain"/>
    <property type="match status" value="1"/>
</dbReference>
<dbReference type="PANTHER" id="PTHR23333">
    <property type="entry name" value="UBX DOMAIN CONTAINING PROTEIN"/>
    <property type="match status" value="1"/>
</dbReference>
<keyword evidence="4" id="KW-0206">Cytoskeleton</keyword>
<keyword evidence="15" id="KW-1185">Reference proteome</keyword>
<evidence type="ECO:0000259" key="12">
    <source>
        <dbReference type="PROSITE" id="PS50033"/>
    </source>
</evidence>
<evidence type="ECO:0000256" key="7">
    <source>
        <dbReference type="ARBA" id="ARBA00073759"/>
    </source>
</evidence>
<name>A0A8E0RRF2_9TREM</name>
<dbReference type="Pfam" id="PF08059">
    <property type="entry name" value="SEP"/>
    <property type="match status" value="1"/>
</dbReference>
<evidence type="ECO:0000259" key="11">
    <source>
        <dbReference type="PROSITE" id="PS50006"/>
    </source>
</evidence>
<sequence length="404" mass="45790">MEQFLHDYGLVWVGTQKHSQGELYRNVNSPKASYFINNPEILKRIISNIEFLNQWIGAGEAKITRDPTDPKKAYLKEQQPIPLTLYADGICLYNGPFRPFTQHETMQFVQDILDGFFPSELELIYPDGVPFKLIDKRHTEFLKEFDEQRKAHPLGGRGKSSCLVDTAETECNESSNAPEEKSSLNGAYLNSKSQENPSIAPDQSNLLHQLGLYPCPRQDPLTLDDLLKRMPKYTVGKSGQIFSIRDDLRSRFAPSAQSISVKHIELLRSNEEDSRISDFISLRIRSENGSCVYSVRMAKSDTVGQLYSYLNSVRDSTTPYRLIVPGPANGKELHEKVNTDSPCPCYSYALTELDQTLEKANIKTRTVLRMEFSRDAKYSLCPTVATNKPMWNPTQSVVSNNTDL</sequence>
<gene>
    <name evidence="14" type="ORF">FBUS_07413</name>
</gene>
<evidence type="ECO:0000313" key="15">
    <source>
        <dbReference type="Proteomes" id="UP000728185"/>
    </source>
</evidence>
<protein>
    <recommendedName>
        <fullName evidence="7">UBX domain-containing protein 11</fullName>
    </recommendedName>
    <alternativeName>
        <fullName evidence="9">Socius</fullName>
    </alternativeName>
    <alternativeName>
        <fullName evidence="8">UBX domain-containing protein 5</fullName>
    </alternativeName>
</protein>
<feature type="domain" description="SEP" evidence="13">
    <location>
        <begin position="78"/>
        <end position="142"/>
    </location>
</feature>
<dbReference type="FunFam" id="3.30.420.210:FF:000003">
    <property type="entry name" value="UBX domain protein 11"/>
    <property type="match status" value="1"/>
</dbReference>
<dbReference type="EMBL" id="LUCM01007606">
    <property type="protein sequence ID" value="KAA0189642.1"/>
    <property type="molecule type" value="Genomic_DNA"/>
</dbReference>
<evidence type="ECO:0000256" key="5">
    <source>
        <dbReference type="ARBA" id="ARBA00059434"/>
    </source>
</evidence>
<evidence type="ECO:0000256" key="2">
    <source>
        <dbReference type="ARBA" id="ARBA00022490"/>
    </source>
</evidence>
<evidence type="ECO:0000256" key="3">
    <source>
        <dbReference type="ARBA" id="ARBA00023054"/>
    </source>
</evidence>
<dbReference type="InterPro" id="IPR036241">
    <property type="entry name" value="NSFL1C_SEP_dom_sf"/>
</dbReference>
<dbReference type="GO" id="GO:0043130">
    <property type="term" value="F:ubiquitin binding"/>
    <property type="evidence" value="ECO:0007669"/>
    <property type="project" value="TreeGrafter"/>
</dbReference>
<keyword evidence="2" id="KW-0963">Cytoplasm</keyword>
<feature type="domain" description="UBX" evidence="12">
    <location>
        <begin position="275"/>
        <end position="370"/>
    </location>
</feature>
<dbReference type="GO" id="GO:0043161">
    <property type="term" value="P:proteasome-mediated ubiquitin-dependent protein catabolic process"/>
    <property type="evidence" value="ECO:0007669"/>
    <property type="project" value="TreeGrafter"/>
</dbReference>
<dbReference type="InterPro" id="IPR029071">
    <property type="entry name" value="Ubiquitin-like_domsf"/>
</dbReference>
<evidence type="ECO:0000256" key="4">
    <source>
        <dbReference type="ARBA" id="ARBA00023212"/>
    </source>
</evidence>
<evidence type="ECO:0000256" key="10">
    <source>
        <dbReference type="SAM" id="MobiDB-lite"/>
    </source>
</evidence>
<proteinExistence type="predicted"/>
<dbReference type="PANTHER" id="PTHR23333:SF4">
    <property type="entry name" value="UBX DOMAIN-CONTAINING PROTEIN 11"/>
    <property type="match status" value="1"/>
</dbReference>
<comment type="function">
    <text evidence="5">May be involved in the reorganization of actin cytoskeleton mediated by RND1, RND2 and RND3. Promotes RHOA activation mediated by GNA12 and GNA13.</text>
</comment>
<evidence type="ECO:0000259" key="13">
    <source>
        <dbReference type="PROSITE" id="PS51399"/>
    </source>
</evidence>
<evidence type="ECO:0000256" key="1">
    <source>
        <dbReference type="ARBA" id="ARBA00004245"/>
    </source>
</evidence>
<dbReference type="AlphaFoldDB" id="A0A8E0RRF2"/>
<dbReference type="Proteomes" id="UP000728185">
    <property type="component" value="Unassembled WGS sequence"/>
</dbReference>
<evidence type="ECO:0000256" key="9">
    <source>
        <dbReference type="ARBA" id="ARBA00081109"/>
    </source>
</evidence>
<dbReference type="InterPro" id="IPR000253">
    <property type="entry name" value="FHA_dom"/>
</dbReference>
<organism evidence="14 15">
    <name type="scientific">Fasciolopsis buskii</name>
    <dbReference type="NCBI Taxonomy" id="27845"/>
    <lineage>
        <taxon>Eukaryota</taxon>
        <taxon>Metazoa</taxon>
        <taxon>Spiralia</taxon>
        <taxon>Lophotrochozoa</taxon>
        <taxon>Platyhelminthes</taxon>
        <taxon>Trematoda</taxon>
        <taxon>Digenea</taxon>
        <taxon>Plagiorchiida</taxon>
        <taxon>Echinostomata</taxon>
        <taxon>Echinostomatoidea</taxon>
        <taxon>Fasciolidae</taxon>
        <taxon>Fasciolopsis</taxon>
    </lineage>
</organism>
<evidence type="ECO:0000313" key="14">
    <source>
        <dbReference type="EMBL" id="KAA0189642.1"/>
    </source>
</evidence>
<accession>A0A8E0RRF2</accession>
<feature type="region of interest" description="Disordered" evidence="10">
    <location>
        <begin position="171"/>
        <end position="200"/>
    </location>
</feature>
<dbReference type="InterPro" id="IPR012989">
    <property type="entry name" value="SEP_domain"/>
</dbReference>
<comment type="caution">
    <text evidence="14">The sequence shown here is derived from an EMBL/GenBank/DDBJ whole genome shotgun (WGS) entry which is preliminary data.</text>
</comment>
<feature type="domain" description="FHA" evidence="11">
    <location>
        <begin position="233"/>
        <end position="297"/>
    </location>
</feature>
<dbReference type="OrthoDB" id="25887at2759"/>
<evidence type="ECO:0000256" key="6">
    <source>
        <dbReference type="ARBA" id="ARBA00062345"/>
    </source>
</evidence>
<comment type="subunit">
    <text evidence="6">Interacts with GNA12, GNA13, RND1, RND2 and RND3.</text>
</comment>
<feature type="compositionally biased region" description="Polar residues" evidence="10">
    <location>
        <begin position="172"/>
        <end position="200"/>
    </location>
</feature>
<dbReference type="InterPro" id="IPR001012">
    <property type="entry name" value="UBX_dom"/>
</dbReference>